<dbReference type="Gene3D" id="3.40.50.1820">
    <property type="entry name" value="alpha/beta hydrolase"/>
    <property type="match status" value="1"/>
</dbReference>
<sequence length="305" mass="34443">MKSTYCISSDEQTELHLIYWEPTLPIKGIVQLIHGMAEYIERYGDFADYLTTLGYLVVGHDHLGHGKSVDQQESQHGYFGKGDTARHVIADIEVVRMYTAEQYPELPYFMLGHSMGSFALRCYLQNYQIPLSGAVFMGTGTGSTIIPTVLSLTASLNKLQPKKVNHLLDNLAFGSFSKKFPEPGRFNWLSKNQDNVHSYEEDELTGFTFTNNGFHTLFQLIHGANKKGWSETLPKELPLLLISGEKDPVGDYGKGVRKIAKTLDASGIQDVSMVLFAELRHELLFEKEKPQVYEKIGTWFDKHLS</sequence>
<dbReference type="Pfam" id="PF12146">
    <property type="entry name" value="Hydrolase_4"/>
    <property type="match status" value="1"/>
</dbReference>
<dbReference type="InterPro" id="IPR029058">
    <property type="entry name" value="AB_hydrolase_fold"/>
</dbReference>
<reference evidence="2" key="1">
    <citation type="submission" date="2017-05" db="EMBL/GenBank/DDBJ databases">
        <title>The Genome Sequence of Enterococcus sp. 9E7_DIV0242.</title>
        <authorList>
            <consortium name="The Broad Institute Genomics Platform"/>
            <consortium name="The Broad Institute Genomic Center for Infectious Diseases"/>
            <person name="Earl A."/>
            <person name="Manson A."/>
            <person name="Schwartman J."/>
            <person name="Gilmore M."/>
            <person name="Abouelleil A."/>
            <person name="Cao P."/>
            <person name="Chapman S."/>
            <person name="Cusick C."/>
            <person name="Shea T."/>
            <person name="Young S."/>
            <person name="Neafsey D."/>
            <person name="Nusbaum C."/>
            <person name="Birren B."/>
        </authorList>
    </citation>
    <scope>NUCLEOTIDE SEQUENCE [LARGE SCALE GENOMIC DNA]</scope>
    <source>
        <strain evidence="2">9E7_DIV0242</strain>
    </source>
</reference>
<dbReference type="InterPro" id="IPR022742">
    <property type="entry name" value="Hydrolase_4"/>
</dbReference>
<dbReference type="AlphaFoldDB" id="A0A242JWP1"/>
<dbReference type="InterPro" id="IPR051044">
    <property type="entry name" value="MAG_DAG_Lipase"/>
</dbReference>
<evidence type="ECO:0000313" key="3">
    <source>
        <dbReference type="EMBL" id="WYJ91924.1"/>
    </source>
</evidence>
<dbReference type="RefSeq" id="WP_086351086.1">
    <property type="nucleotide sequence ID" value="NZ_CP147247.1"/>
</dbReference>
<proteinExistence type="predicted"/>
<reference evidence="3" key="3">
    <citation type="submission" date="2024-03" db="EMBL/GenBank/DDBJ databases">
        <title>The Genome Sequence of Enterococcus sp. DIV0242b.</title>
        <authorList>
            <consortium name="The Broad Institute Genomics Platform"/>
            <consortium name="The Broad Institute Microbial Omics Core"/>
            <consortium name="The Broad Institute Genomic Center for Infectious Diseases"/>
            <person name="Earl A."/>
            <person name="Manson A."/>
            <person name="Gilmore M."/>
            <person name="Schwartman J."/>
            <person name="Shea T."/>
            <person name="Abouelleil A."/>
            <person name="Cao P."/>
            <person name="Chapman S."/>
            <person name="Cusick C."/>
            <person name="Young S."/>
            <person name="Neafsey D."/>
            <person name="Nusbaum C."/>
            <person name="Birren B."/>
        </authorList>
    </citation>
    <scope>NUCLEOTIDE SEQUENCE</scope>
    <source>
        <strain evidence="3">9E7_DIV0242</strain>
    </source>
</reference>
<organism evidence="2">
    <name type="scientific">Candidatus Enterococcus clewellii</name>
    <dbReference type="NCBI Taxonomy" id="1834193"/>
    <lineage>
        <taxon>Bacteria</taxon>
        <taxon>Bacillati</taxon>
        <taxon>Bacillota</taxon>
        <taxon>Bacilli</taxon>
        <taxon>Lactobacillales</taxon>
        <taxon>Enterococcaceae</taxon>
        <taxon>Enterococcus</taxon>
    </lineage>
</organism>
<evidence type="ECO:0000313" key="4">
    <source>
        <dbReference type="Proteomes" id="UP000195141"/>
    </source>
</evidence>
<dbReference type="EMBL" id="CP147247">
    <property type="protein sequence ID" value="WYJ91924.1"/>
    <property type="molecule type" value="Genomic_DNA"/>
</dbReference>
<dbReference type="OrthoDB" id="9806902at2"/>
<protein>
    <recommendedName>
        <fullName evidence="1">Serine aminopeptidase S33 domain-containing protein</fullName>
    </recommendedName>
</protein>
<keyword evidence="4" id="KW-1185">Reference proteome</keyword>
<evidence type="ECO:0000259" key="1">
    <source>
        <dbReference type="Pfam" id="PF12146"/>
    </source>
</evidence>
<dbReference type="PANTHER" id="PTHR11614">
    <property type="entry name" value="PHOSPHOLIPASE-RELATED"/>
    <property type="match status" value="1"/>
</dbReference>
<evidence type="ECO:0000313" key="2">
    <source>
        <dbReference type="EMBL" id="OTP09735.1"/>
    </source>
</evidence>
<gene>
    <name evidence="3" type="ORF">A5888_003697</name>
    <name evidence="2" type="ORF">A5888_004123</name>
</gene>
<accession>A0A242JWP1</accession>
<dbReference type="EMBL" id="NGMM01000010">
    <property type="protein sequence ID" value="OTP09735.1"/>
    <property type="molecule type" value="Genomic_DNA"/>
</dbReference>
<reference evidence="3" key="2">
    <citation type="submission" date="2017-05" db="EMBL/GenBank/DDBJ databases">
        <authorList>
            <consortium name="The Broad Institute Genomics Platform"/>
            <consortium name="The Broad Institute Genomic Center for Infectious Diseases"/>
            <person name="Earl A."/>
            <person name="Manson A."/>
            <person name="Schwartman J."/>
            <person name="Gilmore M."/>
            <person name="Abouelleil A."/>
            <person name="Cao P."/>
            <person name="Chapman S."/>
            <person name="Cusick C."/>
            <person name="Shea T."/>
            <person name="Young S."/>
            <person name="Neafsey D."/>
            <person name="Nusbaum C."/>
            <person name="Birren B."/>
        </authorList>
    </citation>
    <scope>NUCLEOTIDE SEQUENCE</scope>
    <source>
        <strain evidence="3">9E7_DIV0242</strain>
    </source>
</reference>
<feature type="domain" description="Serine aminopeptidase S33" evidence="1">
    <location>
        <begin position="26"/>
        <end position="288"/>
    </location>
</feature>
<dbReference type="SUPFAM" id="SSF53474">
    <property type="entry name" value="alpha/beta-Hydrolases"/>
    <property type="match status" value="1"/>
</dbReference>
<name>A0A242JWP1_9ENTE</name>
<dbReference type="Proteomes" id="UP000195141">
    <property type="component" value="Chromosome"/>
</dbReference>